<reference evidence="3" key="1">
    <citation type="submission" date="2022-12" db="EMBL/GenBank/DDBJ databases">
        <authorList>
            <person name="Krivoruchko A.V."/>
            <person name="Elkin A."/>
        </authorList>
    </citation>
    <scope>NUCLEOTIDE SEQUENCE</scope>
    <source>
        <strain evidence="3">IEGM 1388</strain>
    </source>
</reference>
<dbReference type="Proteomes" id="UP001067235">
    <property type="component" value="Unassembled WGS sequence"/>
</dbReference>
<comment type="caution">
    <text evidence="3">The sequence shown here is derived from an EMBL/GenBank/DDBJ whole genome shotgun (WGS) entry which is preliminary data.</text>
</comment>
<feature type="chain" id="PRO_5045961469" evidence="1">
    <location>
        <begin position="25"/>
        <end position="351"/>
    </location>
</feature>
<dbReference type="RefSeq" id="WP_301572607.1">
    <property type="nucleotide sequence ID" value="NZ_JAPWIE010000005.1"/>
</dbReference>
<evidence type="ECO:0000313" key="4">
    <source>
        <dbReference type="Proteomes" id="UP001067235"/>
    </source>
</evidence>
<evidence type="ECO:0000313" key="3">
    <source>
        <dbReference type="EMBL" id="MCZ4551691.1"/>
    </source>
</evidence>
<dbReference type="SUPFAM" id="SSF53850">
    <property type="entry name" value="Periplasmic binding protein-like II"/>
    <property type="match status" value="1"/>
</dbReference>
<accession>A0ABT4MXH0</accession>
<dbReference type="Pfam" id="PF09084">
    <property type="entry name" value="NMT1"/>
    <property type="match status" value="1"/>
</dbReference>
<feature type="domain" description="SsuA/THI5-like" evidence="2">
    <location>
        <begin position="56"/>
        <end position="265"/>
    </location>
</feature>
<feature type="signal peptide" evidence="1">
    <location>
        <begin position="1"/>
        <end position="24"/>
    </location>
</feature>
<dbReference type="PANTHER" id="PTHR30024:SF42">
    <property type="entry name" value="ALIPHATIC SULFONATES-BINDING PROTEIN-RELATED"/>
    <property type="match status" value="1"/>
</dbReference>
<protein>
    <submittedName>
        <fullName evidence="3">ABC transporter substrate-binding protein</fullName>
    </submittedName>
</protein>
<organism evidence="3 4">
    <name type="scientific">Gordonia rubripertincta</name>
    <name type="common">Rhodococcus corallinus</name>
    <dbReference type="NCBI Taxonomy" id="36822"/>
    <lineage>
        <taxon>Bacteria</taxon>
        <taxon>Bacillati</taxon>
        <taxon>Actinomycetota</taxon>
        <taxon>Actinomycetes</taxon>
        <taxon>Mycobacteriales</taxon>
        <taxon>Gordoniaceae</taxon>
        <taxon>Gordonia</taxon>
    </lineage>
</organism>
<evidence type="ECO:0000259" key="2">
    <source>
        <dbReference type="Pfam" id="PF09084"/>
    </source>
</evidence>
<dbReference type="EMBL" id="JAPWIE010000005">
    <property type="protein sequence ID" value="MCZ4551691.1"/>
    <property type="molecule type" value="Genomic_DNA"/>
</dbReference>
<keyword evidence="1" id="KW-0732">Signal</keyword>
<dbReference type="InterPro" id="IPR015168">
    <property type="entry name" value="SsuA/THI5"/>
</dbReference>
<dbReference type="PROSITE" id="PS51257">
    <property type="entry name" value="PROKAR_LIPOPROTEIN"/>
    <property type="match status" value="1"/>
</dbReference>
<name>A0ABT4MXH0_GORRU</name>
<sequence length="351" mass="38173">MRSRPKFVSGTAIAVFTVLTVVLASCSTSETAEVGADGKVTVRYQGWASQVGWSELAESLGYFQKVKLEWVGDTTSGPQDIQAVATGEIDTGSAFNGSVAKLQQAGSKVTGVVSTNGSDTETFHGYYSLEGSGIETAQDLVGKKVGINTLGAYHEYAIKEWLHREGVSDADIKNVGLTVVPPINTELALREQQIEVGNLGTIFKDVALQKGGLHEIFRDTSLIGNLSIATAVFRDDYIKENPEVVKDYVQGVARAIRWAQLRPREEVVNRFVKVIDDRGRNENTEFVKQWKSPGVPVPGGVIEPDEFSLWIDEAVRLGELPAGIKVEELYTNEFNPYANGTYPPASNEEGV</sequence>
<dbReference type="Gene3D" id="3.40.190.10">
    <property type="entry name" value="Periplasmic binding protein-like II"/>
    <property type="match status" value="2"/>
</dbReference>
<proteinExistence type="predicted"/>
<keyword evidence="4" id="KW-1185">Reference proteome</keyword>
<evidence type="ECO:0000256" key="1">
    <source>
        <dbReference type="SAM" id="SignalP"/>
    </source>
</evidence>
<gene>
    <name evidence="3" type="ORF">O4213_16990</name>
</gene>
<dbReference type="PANTHER" id="PTHR30024">
    <property type="entry name" value="ALIPHATIC SULFONATES-BINDING PROTEIN-RELATED"/>
    <property type="match status" value="1"/>
</dbReference>